<reference evidence="14" key="1">
    <citation type="journal article" date="2023" name="Mol. Phylogenet. Evol.">
        <title>Genome-scale phylogeny and comparative genomics of the fungal order Sordariales.</title>
        <authorList>
            <person name="Hensen N."/>
            <person name="Bonometti L."/>
            <person name="Westerberg I."/>
            <person name="Brannstrom I.O."/>
            <person name="Guillou S."/>
            <person name="Cros-Aarteil S."/>
            <person name="Calhoun S."/>
            <person name="Haridas S."/>
            <person name="Kuo A."/>
            <person name="Mondo S."/>
            <person name="Pangilinan J."/>
            <person name="Riley R."/>
            <person name="LaButti K."/>
            <person name="Andreopoulos B."/>
            <person name="Lipzen A."/>
            <person name="Chen C."/>
            <person name="Yan M."/>
            <person name="Daum C."/>
            <person name="Ng V."/>
            <person name="Clum A."/>
            <person name="Steindorff A."/>
            <person name="Ohm R.A."/>
            <person name="Martin F."/>
            <person name="Silar P."/>
            <person name="Natvig D.O."/>
            <person name="Lalanne C."/>
            <person name="Gautier V."/>
            <person name="Ament-Velasquez S.L."/>
            <person name="Kruys A."/>
            <person name="Hutchinson M.I."/>
            <person name="Powell A.J."/>
            <person name="Barry K."/>
            <person name="Miller A.N."/>
            <person name="Grigoriev I.V."/>
            <person name="Debuchy R."/>
            <person name="Gladieux P."/>
            <person name="Hiltunen Thoren M."/>
            <person name="Johannesson H."/>
        </authorList>
    </citation>
    <scope>NUCLEOTIDE SEQUENCE</scope>
    <source>
        <strain evidence="14">CBS 508.74</strain>
    </source>
</reference>
<keyword evidence="4 11" id="KW-1000">Mitochondrion outer membrane</keyword>
<dbReference type="Gene3D" id="3.50.50.60">
    <property type="entry name" value="FAD/NAD(P)-binding domain"/>
    <property type="match status" value="1"/>
</dbReference>
<dbReference type="InterPro" id="IPR002938">
    <property type="entry name" value="FAD-bd"/>
</dbReference>
<dbReference type="PANTHER" id="PTHR46028:SF2">
    <property type="entry name" value="KYNURENINE 3-MONOOXYGENASE"/>
    <property type="match status" value="1"/>
</dbReference>
<keyword evidence="12" id="KW-0812">Transmembrane</keyword>
<proteinExistence type="inferred from homology"/>
<comment type="pathway">
    <text evidence="11">Cofactor biosynthesis; NAD(+) biosynthesis; quinolinate from L-kynurenine: step 1/3.</text>
</comment>
<dbReference type="GO" id="GO:0070189">
    <property type="term" value="P:kynurenine metabolic process"/>
    <property type="evidence" value="ECO:0007669"/>
    <property type="project" value="TreeGrafter"/>
</dbReference>
<keyword evidence="3 11" id="KW-0662">Pyridine nucleotide biosynthesis</keyword>
<sequence length="516" mass="57483">MAKRQKILVVGAGPVGSLAALYAANRGHDVEIYELRSDLRDPSTTPLNFTKSINLALSERGLNAMRHAGQARLIDHVLSATIPMHGRMIHGRRANGQLYEESQAYDVHGRAILAIDRGGLNKRLLDILEEMPNVTFFFNHKLTGADFRRNKAWFEVRGTEADNQGQRAREIETGFDLMIGADGAHSAVRYHMMKYTRMDYQQLYIDTLWCEFQIQQKPTPPDAALKSKFRISPNHLHIWPGRDFLFIAIPSEDGSFTCTLFAPASLYERLESDSTGSLITSFFDEHFPGVTSLIPPAELISSFRQNPHLPLISIKCKPHHYGSSAVLLGDAAHAMVPFYGQGMNAGLEDVRILFDILDKHARMDELLSESSGDSSDRAAASRARALAEYSAVRIPDAHAINDLALQNYVEMRASVLSPVYRLRKFIEESLSKYLPALGWQTKYARVSFGNERYSEVVARSEHQGRVLVRGLVGAVGLPLLAGGVLLLLRYRRTVDVGLRAAFGSVDSMVDLMAMRA</sequence>
<dbReference type="FunFam" id="3.50.50.60:FF:000129">
    <property type="entry name" value="Kynurenine 3-monooxygenase"/>
    <property type="match status" value="1"/>
</dbReference>
<evidence type="ECO:0000256" key="2">
    <source>
        <dbReference type="ARBA" id="ARBA00022630"/>
    </source>
</evidence>
<dbReference type="PANTHER" id="PTHR46028">
    <property type="entry name" value="KYNURENINE 3-MONOOXYGENASE"/>
    <property type="match status" value="1"/>
</dbReference>
<comment type="cofactor">
    <cofactor evidence="1 11">
        <name>FAD</name>
        <dbReference type="ChEBI" id="CHEBI:57692"/>
    </cofactor>
</comment>
<evidence type="ECO:0000256" key="1">
    <source>
        <dbReference type="ARBA" id="ARBA00001974"/>
    </source>
</evidence>
<comment type="subcellular location">
    <subcellularLocation>
        <location evidence="11">Mitochondrion outer membrane</location>
    </subcellularLocation>
</comment>
<evidence type="ECO:0000256" key="6">
    <source>
        <dbReference type="ARBA" id="ARBA00022857"/>
    </source>
</evidence>
<dbReference type="EC" id="1.14.13.9" evidence="11"/>
<comment type="caution">
    <text evidence="14">The sequence shown here is derived from an EMBL/GenBank/DDBJ whole genome shotgun (WGS) entry which is preliminary data.</text>
</comment>
<comment type="catalytic activity">
    <reaction evidence="10 11">
        <text>L-kynurenine + NADPH + O2 + H(+) = 3-hydroxy-L-kynurenine + NADP(+) + H2O</text>
        <dbReference type="Rhea" id="RHEA:20545"/>
        <dbReference type="ChEBI" id="CHEBI:15377"/>
        <dbReference type="ChEBI" id="CHEBI:15378"/>
        <dbReference type="ChEBI" id="CHEBI:15379"/>
        <dbReference type="ChEBI" id="CHEBI:57783"/>
        <dbReference type="ChEBI" id="CHEBI:57959"/>
        <dbReference type="ChEBI" id="CHEBI:58125"/>
        <dbReference type="ChEBI" id="CHEBI:58349"/>
        <dbReference type="EC" id="1.14.13.9"/>
    </reaction>
</comment>
<evidence type="ECO:0000256" key="3">
    <source>
        <dbReference type="ARBA" id="ARBA00022642"/>
    </source>
</evidence>
<organism evidence="14 15">
    <name type="scientific">Canariomyces notabilis</name>
    <dbReference type="NCBI Taxonomy" id="2074819"/>
    <lineage>
        <taxon>Eukaryota</taxon>
        <taxon>Fungi</taxon>
        <taxon>Dikarya</taxon>
        <taxon>Ascomycota</taxon>
        <taxon>Pezizomycotina</taxon>
        <taxon>Sordariomycetes</taxon>
        <taxon>Sordariomycetidae</taxon>
        <taxon>Sordariales</taxon>
        <taxon>Chaetomiaceae</taxon>
        <taxon>Canariomyces</taxon>
    </lineage>
</organism>
<keyword evidence="5 11" id="KW-0274">FAD</keyword>
<keyword evidence="15" id="KW-1185">Reference proteome</keyword>
<dbReference type="GO" id="GO:0005741">
    <property type="term" value="C:mitochondrial outer membrane"/>
    <property type="evidence" value="ECO:0007669"/>
    <property type="project" value="UniProtKB-SubCell"/>
</dbReference>
<keyword evidence="7 11" id="KW-0560">Oxidoreductase</keyword>
<evidence type="ECO:0000256" key="12">
    <source>
        <dbReference type="SAM" id="Phobius"/>
    </source>
</evidence>
<dbReference type="GO" id="GO:0019805">
    <property type="term" value="P:quinolinate biosynthetic process"/>
    <property type="evidence" value="ECO:0007669"/>
    <property type="project" value="UniProtKB-UniRule"/>
</dbReference>
<dbReference type="InterPro" id="IPR027545">
    <property type="entry name" value="Kynurenine_monooxygenase"/>
</dbReference>
<keyword evidence="12" id="KW-1133">Transmembrane helix</keyword>
<keyword evidence="2 11" id="KW-0285">Flavoprotein</keyword>
<keyword evidence="8 11" id="KW-0503">Monooxygenase</keyword>
<dbReference type="EMBL" id="MU853369">
    <property type="protein sequence ID" value="KAK4107754.1"/>
    <property type="molecule type" value="Genomic_DNA"/>
</dbReference>
<protein>
    <recommendedName>
        <fullName evidence="11">Kynurenine 3-monooxygenase</fullName>
        <ecNumber evidence="11">1.14.13.9</ecNumber>
    </recommendedName>
    <alternativeName>
        <fullName evidence="11">Biosynthesis of nicotinic acid protein 4</fullName>
    </alternativeName>
    <alternativeName>
        <fullName evidence="11">Kynurenine 3-hydroxylase</fullName>
    </alternativeName>
</protein>
<feature type="domain" description="FAD-binding" evidence="13">
    <location>
        <begin position="6"/>
        <end position="369"/>
    </location>
</feature>
<keyword evidence="9 11" id="KW-0496">Mitochondrion</keyword>
<evidence type="ECO:0000256" key="11">
    <source>
        <dbReference type="HAMAP-Rule" id="MF_03018"/>
    </source>
</evidence>
<dbReference type="InterPro" id="IPR036188">
    <property type="entry name" value="FAD/NAD-bd_sf"/>
</dbReference>
<dbReference type="AlphaFoldDB" id="A0AAN6QCS8"/>
<evidence type="ECO:0000256" key="9">
    <source>
        <dbReference type="ARBA" id="ARBA00023128"/>
    </source>
</evidence>
<comment type="function">
    <text evidence="11">Catalyzes the hydroxylation of L-kynurenine (L-Kyn) to form 3-hydroxy-L-kynurenine (L-3OHKyn). Required for synthesis of quinolinic acid.</text>
</comment>
<dbReference type="Proteomes" id="UP001302812">
    <property type="component" value="Unassembled WGS sequence"/>
</dbReference>
<evidence type="ECO:0000256" key="5">
    <source>
        <dbReference type="ARBA" id="ARBA00022827"/>
    </source>
</evidence>
<dbReference type="GO" id="GO:0043420">
    <property type="term" value="P:anthranilate metabolic process"/>
    <property type="evidence" value="ECO:0007669"/>
    <property type="project" value="UniProtKB-UniRule"/>
</dbReference>
<evidence type="ECO:0000259" key="13">
    <source>
        <dbReference type="Pfam" id="PF01494"/>
    </source>
</evidence>
<evidence type="ECO:0000256" key="4">
    <source>
        <dbReference type="ARBA" id="ARBA00022787"/>
    </source>
</evidence>
<dbReference type="SUPFAM" id="SSF51905">
    <property type="entry name" value="FAD/NAD(P)-binding domain"/>
    <property type="match status" value="1"/>
</dbReference>
<dbReference type="HAMAP" id="MF_01971">
    <property type="entry name" value="Kynurenine_monooxygenase"/>
    <property type="match status" value="1"/>
</dbReference>
<evidence type="ECO:0000256" key="8">
    <source>
        <dbReference type="ARBA" id="ARBA00023033"/>
    </source>
</evidence>
<dbReference type="GO" id="GO:0071949">
    <property type="term" value="F:FAD binding"/>
    <property type="evidence" value="ECO:0007669"/>
    <property type="project" value="InterPro"/>
</dbReference>
<dbReference type="GO" id="GO:0006569">
    <property type="term" value="P:L-tryptophan catabolic process"/>
    <property type="evidence" value="ECO:0007669"/>
    <property type="project" value="UniProtKB-UniRule"/>
</dbReference>
<dbReference type="GO" id="GO:0034354">
    <property type="term" value="P:'de novo' NAD+ biosynthetic process from L-tryptophan"/>
    <property type="evidence" value="ECO:0007669"/>
    <property type="project" value="UniProtKB-UniRule"/>
</dbReference>
<evidence type="ECO:0000256" key="10">
    <source>
        <dbReference type="ARBA" id="ARBA00047818"/>
    </source>
</evidence>
<evidence type="ECO:0000256" key="7">
    <source>
        <dbReference type="ARBA" id="ARBA00023002"/>
    </source>
</evidence>
<dbReference type="PRINTS" id="PR00420">
    <property type="entry name" value="RNGMNOXGNASE"/>
</dbReference>
<accession>A0AAN6QCS8</accession>
<dbReference type="Pfam" id="PF01494">
    <property type="entry name" value="FAD_binding_3"/>
    <property type="match status" value="1"/>
</dbReference>
<keyword evidence="6 11" id="KW-0521">NADP</keyword>
<evidence type="ECO:0000313" key="14">
    <source>
        <dbReference type="EMBL" id="KAK4107754.1"/>
    </source>
</evidence>
<gene>
    <name evidence="11" type="primary">BNA4</name>
    <name evidence="14" type="ORF">N656DRAFT_719351</name>
</gene>
<keyword evidence="11 12" id="KW-0472">Membrane</keyword>
<reference evidence="14" key="2">
    <citation type="submission" date="2023-05" db="EMBL/GenBank/DDBJ databases">
        <authorList>
            <consortium name="Lawrence Berkeley National Laboratory"/>
            <person name="Steindorff A."/>
            <person name="Hensen N."/>
            <person name="Bonometti L."/>
            <person name="Westerberg I."/>
            <person name="Brannstrom I.O."/>
            <person name="Guillou S."/>
            <person name="Cros-Aarteil S."/>
            <person name="Calhoun S."/>
            <person name="Haridas S."/>
            <person name="Kuo A."/>
            <person name="Mondo S."/>
            <person name="Pangilinan J."/>
            <person name="Riley R."/>
            <person name="Labutti K."/>
            <person name="Andreopoulos B."/>
            <person name="Lipzen A."/>
            <person name="Chen C."/>
            <person name="Yanf M."/>
            <person name="Daum C."/>
            <person name="Ng V."/>
            <person name="Clum A."/>
            <person name="Ohm R."/>
            <person name="Martin F."/>
            <person name="Silar P."/>
            <person name="Natvig D."/>
            <person name="Lalanne C."/>
            <person name="Gautier V."/>
            <person name="Ament-Velasquez S.L."/>
            <person name="Kruys A."/>
            <person name="Hutchinson M.I."/>
            <person name="Powell A.J."/>
            <person name="Barry K."/>
            <person name="Miller A.N."/>
            <person name="Grigoriev I.V."/>
            <person name="Debuchy R."/>
            <person name="Gladieux P."/>
            <person name="Thoren M.H."/>
            <person name="Johannesson H."/>
        </authorList>
    </citation>
    <scope>NUCLEOTIDE SEQUENCE</scope>
    <source>
        <strain evidence="14">CBS 508.74</strain>
    </source>
</reference>
<name>A0AAN6QCS8_9PEZI</name>
<feature type="transmembrane region" description="Helical" evidence="12">
    <location>
        <begin position="466"/>
        <end position="488"/>
    </location>
</feature>
<comment type="similarity">
    <text evidence="11">Belongs to the aromatic-ring hydroxylase family. KMO subfamily.</text>
</comment>
<dbReference type="GO" id="GO:0004502">
    <property type="term" value="F:kynurenine 3-monooxygenase activity"/>
    <property type="evidence" value="ECO:0007669"/>
    <property type="project" value="UniProtKB-UniRule"/>
</dbReference>
<evidence type="ECO:0000313" key="15">
    <source>
        <dbReference type="Proteomes" id="UP001302812"/>
    </source>
</evidence>